<dbReference type="RefSeq" id="WP_183346703.1">
    <property type="nucleotide sequence ID" value="NZ_BLXY01000002.1"/>
</dbReference>
<dbReference type="EMBL" id="BLXY01000002">
    <property type="protein sequence ID" value="GFO63879.1"/>
    <property type="molecule type" value="Genomic_DNA"/>
</dbReference>
<keyword evidence="1" id="KW-0547">Nucleotide-binding</keyword>
<dbReference type="Pfam" id="PF23235">
    <property type="entry name" value="WHD_3rd_Lhr"/>
    <property type="match status" value="1"/>
</dbReference>
<dbReference type="GO" id="GO:0003677">
    <property type="term" value="F:DNA binding"/>
    <property type="evidence" value="ECO:0007669"/>
    <property type="project" value="UniProtKB-KW"/>
</dbReference>
<dbReference type="CDD" id="cd18796">
    <property type="entry name" value="SF2_C_LHR"/>
    <property type="match status" value="1"/>
</dbReference>
<feature type="compositionally biased region" description="Basic residues" evidence="9">
    <location>
        <begin position="1255"/>
        <end position="1267"/>
    </location>
</feature>
<evidence type="ECO:0000313" key="13">
    <source>
        <dbReference type="EMBL" id="UPU37589.1"/>
    </source>
</evidence>
<reference evidence="13" key="3">
    <citation type="submission" date="2022-04" db="EMBL/GenBank/DDBJ databases">
        <authorList>
            <person name="Liu G."/>
        </authorList>
    </citation>
    <scope>NUCLEOTIDE SEQUENCE</scope>
    <source>
        <strain evidence="13">RG22</strain>
    </source>
</reference>
<evidence type="ECO:0000259" key="10">
    <source>
        <dbReference type="PROSITE" id="PS51192"/>
    </source>
</evidence>
<dbReference type="InterPro" id="IPR027417">
    <property type="entry name" value="P-loop_NTPase"/>
</dbReference>
<dbReference type="PANTHER" id="PTHR47962">
    <property type="entry name" value="ATP-DEPENDENT HELICASE LHR-RELATED-RELATED"/>
    <property type="match status" value="1"/>
</dbReference>
<sequence>MPPSVLRHFHPLIQQWFIENVGGPTDVQVRAWDEISRERHVLVTAPTGSGKTLAAFLWAINQLVTGAWSRGQTRVLYVSPLKALNNDVRRNLLAPLGQLREFFQAHGEEFPAIAVQTRSGDTPGDERRRMLRHPPEILITTPESLNILVTSKGSRATLTGVATVILDEIHAVAGDKRGTHLITAVERLTLLSGEFQRIALSATVRPLETVADFVAGLRLVGQRHQPRPISLVRGEQEKRFELEISAPAAALSGAEEDFWPGLVERFTDIITRHRSTLFFANSRRTTEKVTRLINELSGEELAYSHHGSLSREIRLAVEDRLKRGELKAIVATNSLELGIDIGKLDSVVLIQTPRSISSAIQRIGRSGHGVGEVSSGMLFPTYGMDFVCAAVIARAIAEGEIEQLHPVEAPLDLLAQIVLAMGLPEQWHLDELYDFLRCSYPYRNLSRQQFDLVIGMLEGKYADSHVPELRPRVTVDRLEETIVTRAALSMLVYLEGGTIPERGYYELRLKESGAKIGELDEEFVWERRLGDTFALGAQVWQITDISHSTVLVVPARKSQQIIPFWRAEELDRDFFYSKRISSFLESCDGRLGRQDLVEELMQRHFMDEGAAKALESYLERQREATGAPLPHRHHLLVEHFRDPVGGAETEQIILHTLWGNAVNRPFTFALVAAWERHYGYPLQAFYNNDGIALLLPHEMEQLDEILELVMPDNVESLLRESLEGTGYFGARFRENAGRALLLSRSNFKRRMPLWLNRLRSKKLLASVLRYRDFPVLLETWRSALKDDFDLGSLKQLLDEIQDGSIEVSRVHTKEASPFAKGLIWQQTNKYVYEDDTLGGGRKSAIGSDFLKELALSPHLRPHLPPELVRQFQEKRQRLAPGYAPDSARELIDWVKERLLVPLREWPELLRSVARDGGPGQEELLPQVAERLVLLELPAAEAPLVAALEMIPEIAQGLERRREEMAVTPLVADPRLPGLLQQSLDRLWQKSTAATGAGDEEEPGAARILARWLGYYGPLGLPVLQRTLGLEEGLLRDALQSLEETGAVLIDQFTESAAEIEVCDAVNLETLLRMLRRSRRPAFEALDLAQLPLFLAQFQGIVQPAGTPEDLRDRFEQLLGVPLPVGLWEEDVLPARLVPYFGAWLDSLMQSSDLLWFGCGPKRLSFAFPEDLDLFQDQDDSGTVAREPEHPALIPDDRGHYNLSAICSIAGVTAATATTELWQEAWRGAVSNDSFAAVRKGILNRFELPQGDAGHRHPVHGRHPRRPPGSRWNRVQEGPGNWFLLPGPQTDIDVLEKEERNKDRVRVLLERYGILFRELLTRELPSLQWSRLFRTLRIMEMSGEIISGNFFNGIPGLQFVSQEAYRQLERALPQNAIFWLNAADPASLCGSGLEGLREALPSRIPSTHLVYHGPHLVLISRRFGKELEFRIGADHPQLESYLALFRVLVGRDFNPLKRITVERINGDPAKESEYAEALRRFGFQESYSGLEYWRQYP</sequence>
<dbReference type="InterPro" id="IPR045628">
    <property type="entry name" value="Lhr_WH_dom"/>
</dbReference>
<evidence type="ECO:0000256" key="1">
    <source>
        <dbReference type="ARBA" id="ARBA00022741"/>
    </source>
</evidence>
<dbReference type="InterPro" id="IPR052511">
    <property type="entry name" value="ATP-dep_Helicase"/>
</dbReference>
<dbReference type="Pfam" id="PF19306">
    <property type="entry name" value="WHD_Lhr"/>
    <property type="match status" value="1"/>
</dbReference>
<evidence type="ECO:0000313" key="12">
    <source>
        <dbReference type="EMBL" id="GFO63879.1"/>
    </source>
</evidence>
<dbReference type="Pfam" id="PF23234">
    <property type="entry name" value="WHD_4th_Lhr"/>
    <property type="match status" value="1"/>
</dbReference>
<evidence type="ECO:0000256" key="5">
    <source>
        <dbReference type="ARBA" id="ARBA00022840"/>
    </source>
</evidence>
<dbReference type="Gene3D" id="3.40.50.300">
    <property type="entry name" value="P-loop containing nucleotide triphosphate hydrolases"/>
    <property type="match status" value="2"/>
</dbReference>
<dbReference type="GO" id="GO:0005524">
    <property type="term" value="F:ATP binding"/>
    <property type="evidence" value="ECO:0007669"/>
    <property type="project" value="UniProtKB-KW"/>
</dbReference>
<dbReference type="Pfam" id="PF00271">
    <property type="entry name" value="Helicase_C"/>
    <property type="match status" value="1"/>
</dbReference>
<evidence type="ECO:0000313" key="15">
    <source>
        <dbReference type="Proteomes" id="UP000831485"/>
    </source>
</evidence>
<keyword evidence="7" id="KW-0234">DNA repair</keyword>
<dbReference type="GO" id="GO:0016887">
    <property type="term" value="F:ATP hydrolysis activity"/>
    <property type="evidence" value="ECO:0007669"/>
    <property type="project" value="TreeGrafter"/>
</dbReference>
<dbReference type="Proteomes" id="UP000568888">
    <property type="component" value="Unassembled WGS sequence"/>
</dbReference>
<dbReference type="InterPro" id="IPR013701">
    <property type="entry name" value="Lhr-like_DEAD/DEAH_assoc"/>
</dbReference>
<dbReference type="SMART" id="SM00490">
    <property type="entry name" value="HELICc"/>
    <property type="match status" value="1"/>
</dbReference>
<evidence type="ECO:0000256" key="9">
    <source>
        <dbReference type="SAM" id="MobiDB-lite"/>
    </source>
</evidence>
<evidence type="ECO:0000259" key="11">
    <source>
        <dbReference type="PROSITE" id="PS51194"/>
    </source>
</evidence>
<keyword evidence="3" id="KW-0378">Hydrolase</keyword>
<organism evidence="12 14">
    <name type="scientific">Geomonas paludis</name>
    <dbReference type="NCBI Taxonomy" id="2740185"/>
    <lineage>
        <taxon>Bacteria</taxon>
        <taxon>Pseudomonadati</taxon>
        <taxon>Thermodesulfobacteriota</taxon>
        <taxon>Desulfuromonadia</taxon>
        <taxon>Geobacterales</taxon>
        <taxon>Geobacteraceae</taxon>
        <taxon>Geomonas</taxon>
    </lineage>
</organism>
<dbReference type="PROSITE" id="PS51192">
    <property type="entry name" value="HELICASE_ATP_BIND_1"/>
    <property type="match status" value="1"/>
</dbReference>
<dbReference type="InterPro" id="IPR055367">
    <property type="entry name" value="WH4_Lhr"/>
</dbReference>
<feature type="region of interest" description="Disordered" evidence="9">
    <location>
        <begin position="1251"/>
        <end position="1272"/>
    </location>
</feature>
<evidence type="ECO:0000256" key="2">
    <source>
        <dbReference type="ARBA" id="ARBA00022763"/>
    </source>
</evidence>
<dbReference type="InterPro" id="IPR011545">
    <property type="entry name" value="DEAD/DEAH_box_helicase_dom"/>
</dbReference>
<dbReference type="EMBL" id="CP096574">
    <property type="protein sequence ID" value="UPU37589.1"/>
    <property type="molecule type" value="Genomic_DNA"/>
</dbReference>
<dbReference type="SUPFAM" id="SSF52540">
    <property type="entry name" value="P-loop containing nucleoside triphosphate hydrolases"/>
    <property type="match status" value="1"/>
</dbReference>
<dbReference type="Pfam" id="PF08494">
    <property type="entry name" value="DEAD_assoc"/>
    <property type="match status" value="1"/>
</dbReference>
<dbReference type="Proteomes" id="UP000831485">
    <property type="component" value="Chromosome"/>
</dbReference>
<proteinExistence type="predicted"/>
<dbReference type="InterPro" id="IPR014001">
    <property type="entry name" value="Helicase_ATP-bd"/>
</dbReference>
<dbReference type="InterPro" id="IPR055368">
    <property type="entry name" value="WH3_Lhr"/>
</dbReference>
<evidence type="ECO:0000256" key="3">
    <source>
        <dbReference type="ARBA" id="ARBA00022801"/>
    </source>
</evidence>
<gene>
    <name evidence="12" type="primary">lhr</name>
    <name evidence="12" type="ORF">GMPD_17980</name>
    <name evidence="13" type="ORF">M1B72_07745</name>
</gene>
<name>A0A6V8MXB1_9BACT</name>
<dbReference type="Pfam" id="PF00270">
    <property type="entry name" value="DEAD"/>
    <property type="match status" value="1"/>
</dbReference>
<dbReference type="PROSITE" id="PS51194">
    <property type="entry name" value="HELICASE_CTER"/>
    <property type="match status" value="1"/>
</dbReference>
<feature type="domain" description="Helicase ATP-binding" evidence="10">
    <location>
        <begin position="32"/>
        <end position="222"/>
    </location>
</feature>
<dbReference type="GO" id="GO:0006281">
    <property type="term" value="P:DNA repair"/>
    <property type="evidence" value="ECO:0007669"/>
    <property type="project" value="UniProtKB-KW"/>
</dbReference>
<keyword evidence="2" id="KW-0227">DNA damage</keyword>
<keyword evidence="4 12" id="KW-0347">Helicase</keyword>
<dbReference type="InterPro" id="IPR001650">
    <property type="entry name" value="Helicase_C-like"/>
</dbReference>
<feature type="domain" description="Helicase C-terminal" evidence="11">
    <location>
        <begin position="262"/>
        <end position="415"/>
    </location>
</feature>
<protein>
    <submittedName>
        <fullName evidence="13">DEAD/DEAH box helicase</fullName>
    </submittedName>
    <submittedName>
        <fullName evidence="12">Putative ATP-dependent helicase lhr</fullName>
    </submittedName>
</protein>
<evidence type="ECO:0000256" key="4">
    <source>
        <dbReference type="ARBA" id="ARBA00022806"/>
    </source>
</evidence>
<keyword evidence="6" id="KW-0238">DNA-binding</keyword>
<reference evidence="12" key="2">
    <citation type="journal article" date="2021" name="Int. J. Syst. Evol. Microbiol.">
        <title>Geomonas silvestris sp. nov., Geomonas paludis sp. nov. and Geomonas limicola sp. nov., isolated from terrestrial environments, and emended description of the genus Geomonas.</title>
        <authorList>
            <person name="Itoh H."/>
            <person name="Xu Z."/>
            <person name="Masuda Y."/>
            <person name="Ushijima N."/>
            <person name="Hayakawa C."/>
            <person name="Shiratori Y."/>
            <person name="Senoo K."/>
        </authorList>
    </citation>
    <scope>NUCLEOTIDE SEQUENCE</scope>
    <source>
        <strain evidence="12">Red736</strain>
    </source>
</reference>
<evidence type="ECO:0000256" key="6">
    <source>
        <dbReference type="ARBA" id="ARBA00023125"/>
    </source>
</evidence>
<evidence type="ECO:0000256" key="7">
    <source>
        <dbReference type="ARBA" id="ARBA00023204"/>
    </source>
</evidence>
<reference evidence="14" key="1">
    <citation type="submission" date="2020-06" db="EMBL/GenBank/DDBJ databases">
        <title>Draft genomic sequecing of Geomonas sp. Red736.</title>
        <authorList>
            <person name="Itoh H."/>
            <person name="Xu Z.X."/>
            <person name="Ushijima N."/>
            <person name="Masuda Y."/>
            <person name="Shiratori Y."/>
            <person name="Senoo K."/>
        </authorList>
    </citation>
    <scope>NUCLEOTIDE SEQUENCE [LARGE SCALE GENOMIC DNA]</scope>
    <source>
        <strain evidence="14">Red736</strain>
    </source>
</reference>
<dbReference type="PANTHER" id="PTHR47962:SF5">
    <property type="entry name" value="ATP-DEPENDENT HELICASE LHR-RELATED"/>
    <property type="match status" value="1"/>
</dbReference>
<dbReference type="GO" id="GO:0004386">
    <property type="term" value="F:helicase activity"/>
    <property type="evidence" value="ECO:0007669"/>
    <property type="project" value="UniProtKB-KW"/>
</dbReference>
<evidence type="ECO:0000256" key="8">
    <source>
        <dbReference type="ARBA" id="ARBA00023235"/>
    </source>
</evidence>
<evidence type="ECO:0000313" key="14">
    <source>
        <dbReference type="Proteomes" id="UP000568888"/>
    </source>
</evidence>
<keyword evidence="8" id="KW-0413">Isomerase</keyword>
<keyword evidence="5" id="KW-0067">ATP-binding</keyword>
<dbReference type="SMART" id="SM00487">
    <property type="entry name" value="DEXDc"/>
    <property type="match status" value="1"/>
</dbReference>
<keyword evidence="15" id="KW-1185">Reference proteome</keyword>
<accession>A0A6V8MXB1</accession>